<name>A0A8H4NNT5_9HYPO</name>
<reference evidence="1 2" key="1">
    <citation type="submission" date="2020-01" db="EMBL/GenBank/DDBJ databases">
        <title>Identification and distribution of gene clusters putatively required for synthesis of sphingolipid metabolism inhibitors in phylogenetically diverse species of the filamentous fungus Fusarium.</title>
        <authorList>
            <person name="Kim H.-S."/>
            <person name="Busman M."/>
            <person name="Brown D.W."/>
            <person name="Divon H."/>
            <person name="Uhlig S."/>
            <person name="Proctor R.H."/>
        </authorList>
    </citation>
    <scope>NUCLEOTIDE SEQUENCE [LARGE SCALE GENOMIC DNA]</scope>
    <source>
        <strain evidence="1 2">NRRL 13308</strain>
    </source>
</reference>
<sequence>MVSRLFYEQVHGKELLDIMTSVIRFESVKFTKVLVPIRKYTDRVLSGCGDDTSKILDKLQNVFDPFGSVRGAIGVSWAVLFITSLKQGLQDIGFVQKMVLRELASEKTWARCDERRTTMALPPSYLRGHKYEERSAFVCEGRRKRSIGLALDTNTATTYATDLSGGVYTVDMKKKTKTVLFPELGYITGIALA</sequence>
<comment type="caution">
    <text evidence="1">The sequence shown here is derived from an EMBL/GenBank/DDBJ whole genome shotgun (WGS) entry which is preliminary data.</text>
</comment>
<dbReference type="EMBL" id="JAADJF010000002">
    <property type="protein sequence ID" value="KAF4445319.1"/>
    <property type="molecule type" value="Genomic_DNA"/>
</dbReference>
<proteinExistence type="predicted"/>
<dbReference type="Proteomes" id="UP000536711">
    <property type="component" value="Unassembled WGS sequence"/>
</dbReference>
<dbReference type="AlphaFoldDB" id="A0A8H4NNT5"/>
<evidence type="ECO:0000313" key="1">
    <source>
        <dbReference type="EMBL" id="KAF4445319.1"/>
    </source>
</evidence>
<gene>
    <name evidence="1" type="ORF">FACUT_15</name>
</gene>
<protein>
    <submittedName>
        <fullName evidence="1">Alcohol dehydrogenase</fullName>
    </submittedName>
</protein>
<organism evidence="1 2">
    <name type="scientific">Fusarium acutatum</name>
    <dbReference type="NCBI Taxonomy" id="78861"/>
    <lineage>
        <taxon>Eukaryota</taxon>
        <taxon>Fungi</taxon>
        <taxon>Dikarya</taxon>
        <taxon>Ascomycota</taxon>
        <taxon>Pezizomycotina</taxon>
        <taxon>Sordariomycetes</taxon>
        <taxon>Hypocreomycetidae</taxon>
        <taxon>Hypocreales</taxon>
        <taxon>Nectriaceae</taxon>
        <taxon>Fusarium</taxon>
        <taxon>Fusarium fujikuroi species complex</taxon>
    </lineage>
</organism>
<accession>A0A8H4NNT5</accession>
<keyword evidence="2" id="KW-1185">Reference proteome</keyword>
<evidence type="ECO:0000313" key="2">
    <source>
        <dbReference type="Proteomes" id="UP000536711"/>
    </source>
</evidence>